<evidence type="ECO:0000256" key="2">
    <source>
        <dbReference type="ARBA" id="ARBA00008889"/>
    </source>
</evidence>
<evidence type="ECO:0000313" key="7">
    <source>
        <dbReference type="EMBL" id="MBC2593333.1"/>
    </source>
</evidence>
<keyword evidence="3 6" id="KW-0689">Ribosomal protein</keyword>
<dbReference type="GO" id="GO:0070180">
    <property type="term" value="F:large ribosomal subunit rRNA binding"/>
    <property type="evidence" value="ECO:0007669"/>
    <property type="project" value="UniProtKB-UniRule"/>
</dbReference>
<dbReference type="Gene3D" id="3.30.70.1730">
    <property type="match status" value="1"/>
</dbReference>
<dbReference type="HAMAP" id="MF_00362">
    <property type="entry name" value="Ribosomal_uL10"/>
    <property type="match status" value="1"/>
</dbReference>
<keyword evidence="8" id="KW-1185">Reference proteome</keyword>
<dbReference type="CDD" id="cd05797">
    <property type="entry name" value="Ribosomal_L10"/>
    <property type="match status" value="1"/>
</dbReference>
<evidence type="ECO:0000256" key="1">
    <source>
        <dbReference type="ARBA" id="ARBA00002633"/>
    </source>
</evidence>
<accession>A0A842HA12</accession>
<dbReference type="InterPro" id="IPR047865">
    <property type="entry name" value="Ribosomal_uL10_bac_type"/>
</dbReference>
<dbReference type="RefSeq" id="WP_185674342.1">
    <property type="nucleotide sequence ID" value="NZ_JACHVB010000013.1"/>
</dbReference>
<dbReference type="GO" id="GO:0005840">
    <property type="term" value="C:ribosome"/>
    <property type="evidence" value="ECO:0007669"/>
    <property type="project" value="UniProtKB-KW"/>
</dbReference>
<sequence length="173" mass="19077">MRPEKQFLVDEVNTHLDKSEYVFLTDFSRLNVEDTAQLRGLLAAKDAEFHVVKNNIFKVASRARELPVDESVLNGQTAIVVGGPNPSEVAKVLFKFFKDKEKVDIKTGILGDKALTRDDVEALSKLPSLEALRSQLLGLFTQPGTQMVRVLIAGPQDFVNVLQAKVRAEGGEA</sequence>
<evidence type="ECO:0000313" key="8">
    <source>
        <dbReference type="Proteomes" id="UP000546464"/>
    </source>
</evidence>
<evidence type="ECO:0000256" key="5">
    <source>
        <dbReference type="ARBA" id="ARBA00035202"/>
    </source>
</evidence>
<dbReference type="AlphaFoldDB" id="A0A842HA12"/>
<dbReference type="GO" id="GO:1990904">
    <property type="term" value="C:ribonucleoprotein complex"/>
    <property type="evidence" value="ECO:0007669"/>
    <property type="project" value="UniProtKB-KW"/>
</dbReference>
<evidence type="ECO:0000256" key="4">
    <source>
        <dbReference type="ARBA" id="ARBA00023274"/>
    </source>
</evidence>
<dbReference type="GO" id="GO:0006412">
    <property type="term" value="P:translation"/>
    <property type="evidence" value="ECO:0007669"/>
    <property type="project" value="UniProtKB-UniRule"/>
</dbReference>
<keyword evidence="4 6" id="KW-0687">Ribonucleoprotein</keyword>
<dbReference type="Proteomes" id="UP000546464">
    <property type="component" value="Unassembled WGS sequence"/>
</dbReference>
<protein>
    <recommendedName>
        <fullName evidence="5 6">Large ribosomal subunit protein uL10</fullName>
    </recommendedName>
</protein>
<keyword evidence="6" id="KW-0699">rRNA-binding</keyword>
<dbReference type="InterPro" id="IPR043141">
    <property type="entry name" value="Ribosomal_uL10-like_sf"/>
</dbReference>
<dbReference type="InterPro" id="IPR001790">
    <property type="entry name" value="Ribosomal_uL10"/>
</dbReference>
<gene>
    <name evidence="6" type="primary">rplJ</name>
    <name evidence="7" type="ORF">H5P28_03565</name>
</gene>
<keyword evidence="6" id="KW-0694">RNA-binding</keyword>
<comment type="function">
    <text evidence="1 6">Forms part of the ribosomal stalk, playing a central role in the interaction of the ribosome with GTP-bound translation factors.</text>
</comment>
<comment type="caution">
    <text evidence="7">The sequence shown here is derived from an EMBL/GenBank/DDBJ whole genome shotgun (WGS) entry which is preliminary data.</text>
</comment>
<dbReference type="EMBL" id="JACHVB010000013">
    <property type="protein sequence ID" value="MBC2593333.1"/>
    <property type="molecule type" value="Genomic_DNA"/>
</dbReference>
<dbReference type="InterPro" id="IPR022973">
    <property type="entry name" value="Ribosomal_uL10_bac"/>
</dbReference>
<evidence type="ECO:0000256" key="6">
    <source>
        <dbReference type="HAMAP-Rule" id="MF_00362"/>
    </source>
</evidence>
<proteinExistence type="inferred from homology"/>
<comment type="similarity">
    <text evidence="2 6">Belongs to the universal ribosomal protein uL10 family.</text>
</comment>
<name>A0A842HA12_9BACT</name>
<organism evidence="7 8">
    <name type="scientific">Ruficoccus amylovorans</name>
    <dbReference type="NCBI Taxonomy" id="1804625"/>
    <lineage>
        <taxon>Bacteria</taxon>
        <taxon>Pseudomonadati</taxon>
        <taxon>Verrucomicrobiota</taxon>
        <taxon>Opitutia</taxon>
        <taxon>Puniceicoccales</taxon>
        <taxon>Cerasicoccaceae</taxon>
        <taxon>Ruficoccus</taxon>
    </lineage>
</organism>
<dbReference type="Pfam" id="PF00466">
    <property type="entry name" value="Ribosomal_L10"/>
    <property type="match status" value="1"/>
</dbReference>
<reference evidence="7 8" key="1">
    <citation type="submission" date="2020-07" db="EMBL/GenBank/DDBJ databases">
        <authorList>
            <person name="Feng X."/>
        </authorList>
    </citation>
    <scope>NUCLEOTIDE SEQUENCE [LARGE SCALE GENOMIC DNA]</scope>
    <source>
        <strain evidence="7 8">JCM31066</strain>
    </source>
</reference>
<dbReference type="NCBIfam" id="NF000955">
    <property type="entry name" value="PRK00099.1-1"/>
    <property type="match status" value="1"/>
</dbReference>
<dbReference type="Gene3D" id="6.10.250.290">
    <property type="match status" value="1"/>
</dbReference>
<evidence type="ECO:0000256" key="3">
    <source>
        <dbReference type="ARBA" id="ARBA00022980"/>
    </source>
</evidence>
<dbReference type="PANTHER" id="PTHR11560">
    <property type="entry name" value="39S RIBOSOMAL PROTEIN L10, MITOCHONDRIAL"/>
    <property type="match status" value="1"/>
</dbReference>
<comment type="subunit">
    <text evidence="6">Part of the ribosomal stalk of the 50S ribosomal subunit. The N-terminus interacts with L11 and the large rRNA to form the base of the stalk. The C-terminus forms an elongated spine to which L12 dimers bind in a sequential fashion forming a multimeric L10(L12)X complex.</text>
</comment>
<dbReference type="SUPFAM" id="SSF160369">
    <property type="entry name" value="Ribosomal protein L10-like"/>
    <property type="match status" value="1"/>
</dbReference>